<dbReference type="Pfam" id="PF05016">
    <property type="entry name" value="ParE_toxin"/>
    <property type="match status" value="1"/>
</dbReference>
<evidence type="ECO:0000256" key="1">
    <source>
        <dbReference type="ARBA" id="ARBA00022649"/>
    </source>
</evidence>
<gene>
    <name evidence="2" type="ORF">Aam_189_007</name>
</gene>
<protein>
    <recommendedName>
        <fullName evidence="4">Plasmid stabilization protein</fullName>
    </recommendedName>
</protein>
<dbReference type="InterPro" id="IPR007712">
    <property type="entry name" value="RelE/ParE_toxin"/>
</dbReference>
<evidence type="ECO:0000313" key="2">
    <source>
        <dbReference type="EMBL" id="GAN82237.1"/>
    </source>
</evidence>
<dbReference type="OrthoDB" id="595470at2"/>
<reference evidence="2 3" key="1">
    <citation type="submission" date="2012-11" db="EMBL/GenBank/DDBJ databases">
        <title>Whole genome sequence of Acidocella aminolytica 101 = DSM 11237.</title>
        <authorList>
            <person name="Azuma Y."/>
            <person name="Higashiura N."/>
            <person name="Hirakawa H."/>
            <person name="Matsushita K."/>
        </authorList>
    </citation>
    <scope>NUCLEOTIDE SEQUENCE [LARGE SCALE GENOMIC DNA]</scope>
    <source>
        <strain evidence="3">101 / DSM 11237</strain>
    </source>
</reference>
<sequence length="92" mass="10739">MVEYSAEASEQLRNIAGDTKFNESARQRMIQTILDAADDCEEHPYRWPEDVEPGTRRRSIRRTPFIIIYRITPAGIEVANIWHHKEGRGTNR</sequence>
<keyword evidence="3" id="KW-1185">Reference proteome</keyword>
<dbReference type="EMBL" id="BANC01000186">
    <property type="protein sequence ID" value="GAN82237.1"/>
    <property type="molecule type" value="Genomic_DNA"/>
</dbReference>
<evidence type="ECO:0008006" key="4">
    <source>
        <dbReference type="Google" id="ProtNLM"/>
    </source>
</evidence>
<dbReference type="RefSeq" id="WP_048880632.1">
    <property type="nucleotide sequence ID" value="NZ_BANC01000186.1"/>
</dbReference>
<accession>A0A0D6PKP5</accession>
<dbReference type="InterPro" id="IPR035093">
    <property type="entry name" value="RelE/ParE_toxin_dom_sf"/>
</dbReference>
<keyword evidence="1" id="KW-1277">Toxin-antitoxin system</keyword>
<comment type="caution">
    <text evidence="2">The sequence shown here is derived from an EMBL/GenBank/DDBJ whole genome shotgun (WGS) entry which is preliminary data.</text>
</comment>
<proteinExistence type="predicted"/>
<dbReference type="AlphaFoldDB" id="A0A0D6PKP5"/>
<name>A0A0D6PKP5_9PROT</name>
<organism evidence="2 3">
    <name type="scientific">Acidocella aminolytica 101 = DSM 11237</name>
    <dbReference type="NCBI Taxonomy" id="1120923"/>
    <lineage>
        <taxon>Bacteria</taxon>
        <taxon>Pseudomonadati</taxon>
        <taxon>Pseudomonadota</taxon>
        <taxon>Alphaproteobacteria</taxon>
        <taxon>Acetobacterales</taxon>
        <taxon>Acidocellaceae</taxon>
        <taxon>Acidocella</taxon>
    </lineage>
</organism>
<evidence type="ECO:0000313" key="3">
    <source>
        <dbReference type="Proteomes" id="UP000032668"/>
    </source>
</evidence>
<dbReference type="Gene3D" id="3.30.2310.20">
    <property type="entry name" value="RelE-like"/>
    <property type="match status" value="1"/>
</dbReference>
<dbReference type="Proteomes" id="UP000032668">
    <property type="component" value="Unassembled WGS sequence"/>
</dbReference>